<sequence length="376" mass="41447">MTGSTCKAFLPLSIASLGAAEIVGQWTAWSLVRTCTPEGSSCTYHLVLVPGPESDFITCDWTVDSTSNFKPAYQTDFAEAKCGDNLSLNGGWSSMGFITIVPTDKAANVYAFFGFTDAELADGQVASSRQRPAYRVGTFGEKEHPDLGLGMSKKMVRRLSRGVVQQHGGSLSSSKPPKERRRDITMSDQLRKHISAMYASSQQQQSSSEIDTCSQNCQPSGNDYDALACVETCRQQLHGPKINNGQERHRLGTRNDNPETWEIHSLTRLTNHLLNQTLFTFSLYSSTTLQLANCSISIPSVEPTHSWYGQRCDKDGKFSVGWGYKADTDSAVMTVCERGRGMAWFGWDGVSERDLDLVEVRFGDSRGEVVHETVCT</sequence>
<proteinExistence type="predicted"/>
<dbReference type="Proteomes" id="UP000280685">
    <property type="component" value="Chromosome 2"/>
</dbReference>
<accession>A0ABY6S1G2</accession>
<evidence type="ECO:0000313" key="4">
    <source>
        <dbReference type="Proteomes" id="UP000280685"/>
    </source>
</evidence>
<organism evidence="3 4">
    <name type="scientific">Podospora comata</name>
    <dbReference type="NCBI Taxonomy" id="48703"/>
    <lineage>
        <taxon>Eukaryota</taxon>
        <taxon>Fungi</taxon>
        <taxon>Dikarya</taxon>
        <taxon>Ascomycota</taxon>
        <taxon>Pezizomycotina</taxon>
        <taxon>Sordariomycetes</taxon>
        <taxon>Sordariomycetidae</taxon>
        <taxon>Sordariales</taxon>
        <taxon>Podosporaceae</taxon>
        <taxon>Podospora</taxon>
    </lineage>
</organism>
<reference evidence="3" key="1">
    <citation type="submission" date="2018-02" db="EMBL/GenBank/DDBJ databases">
        <authorList>
            <person name="Silar P."/>
        </authorList>
    </citation>
    <scope>NUCLEOTIDE SEQUENCE [LARGE SCALE GENOMIC DNA]</scope>
    <source>
        <strain evidence="3">T</strain>
    </source>
</reference>
<evidence type="ECO:0000256" key="2">
    <source>
        <dbReference type="SAM" id="SignalP"/>
    </source>
</evidence>
<feature type="chain" id="PRO_5047273232" evidence="2">
    <location>
        <begin position="21"/>
        <end position="376"/>
    </location>
</feature>
<evidence type="ECO:0000313" key="3">
    <source>
        <dbReference type="EMBL" id="VBB75321.1"/>
    </source>
</evidence>
<keyword evidence="4" id="KW-1185">Reference proteome</keyword>
<gene>
    <name evidence="3" type="ORF">PODCO_202810</name>
</gene>
<name>A0ABY6S1G2_PODCO</name>
<evidence type="ECO:0000256" key="1">
    <source>
        <dbReference type="SAM" id="MobiDB-lite"/>
    </source>
</evidence>
<protein>
    <submittedName>
        <fullName evidence="3">Uncharacterized protein</fullName>
    </submittedName>
</protein>
<feature type="signal peptide" evidence="2">
    <location>
        <begin position="1"/>
        <end position="20"/>
    </location>
</feature>
<keyword evidence="2" id="KW-0732">Signal</keyword>
<dbReference type="EMBL" id="LR026965">
    <property type="protein sequence ID" value="VBB75321.1"/>
    <property type="molecule type" value="Genomic_DNA"/>
</dbReference>
<feature type="region of interest" description="Disordered" evidence="1">
    <location>
        <begin position="161"/>
        <end position="182"/>
    </location>
</feature>